<dbReference type="PANTHER" id="PTHR12126">
    <property type="entry name" value="NADH-UBIQUINONE OXIDOREDUCTASE 39 KDA SUBUNIT-RELATED"/>
    <property type="match status" value="1"/>
</dbReference>
<protein>
    <submittedName>
        <fullName evidence="2">Nucleotide-diphosphate-sugar epimerase</fullName>
    </submittedName>
</protein>
<dbReference type="Proteomes" id="UP001157069">
    <property type="component" value="Unassembled WGS sequence"/>
</dbReference>
<dbReference type="InterPro" id="IPR051207">
    <property type="entry name" value="ComplexI_NDUFA9_subunit"/>
</dbReference>
<feature type="domain" description="NAD(P)-binding" evidence="1">
    <location>
        <begin position="7"/>
        <end position="128"/>
    </location>
</feature>
<dbReference type="Pfam" id="PF13460">
    <property type="entry name" value="NAD_binding_10"/>
    <property type="match status" value="1"/>
</dbReference>
<dbReference type="RefSeq" id="WP_284301722.1">
    <property type="nucleotide sequence ID" value="NZ_BSVA01000001.1"/>
</dbReference>
<dbReference type="PANTHER" id="PTHR12126:SF11">
    <property type="entry name" value="NADH DEHYDROGENASE [UBIQUINONE] 1 ALPHA SUBCOMPLEX SUBUNIT 9, MITOCHONDRIAL"/>
    <property type="match status" value="1"/>
</dbReference>
<reference evidence="3" key="1">
    <citation type="journal article" date="2019" name="Int. J. Syst. Evol. Microbiol.">
        <title>The Global Catalogue of Microorganisms (GCM) 10K type strain sequencing project: providing services to taxonomists for standard genome sequencing and annotation.</title>
        <authorList>
            <consortium name="The Broad Institute Genomics Platform"/>
            <consortium name="The Broad Institute Genome Sequencing Center for Infectious Disease"/>
            <person name="Wu L."/>
            <person name="Ma J."/>
        </authorList>
    </citation>
    <scope>NUCLEOTIDE SEQUENCE [LARGE SCALE GENOMIC DNA]</scope>
    <source>
        <strain evidence="3">NBRC 108755</strain>
    </source>
</reference>
<evidence type="ECO:0000313" key="2">
    <source>
        <dbReference type="EMBL" id="GMA92975.1"/>
    </source>
</evidence>
<evidence type="ECO:0000259" key="1">
    <source>
        <dbReference type="Pfam" id="PF13460"/>
    </source>
</evidence>
<comment type="caution">
    <text evidence="2">The sequence shown here is derived from an EMBL/GenBank/DDBJ whole genome shotgun (WGS) entry which is preliminary data.</text>
</comment>
<accession>A0ABQ6K0D7</accession>
<dbReference type="EMBL" id="BSVA01000001">
    <property type="protein sequence ID" value="GMA92975.1"/>
    <property type="molecule type" value="Genomic_DNA"/>
</dbReference>
<dbReference type="SUPFAM" id="SSF51735">
    <property type="entry name" value="NAD(P)-binding Rossmann-fold domains"/>
    <property type="match status" value="1"/>
</dbReference>
<name>A0ABQ6K0D7_9MICO</name>
<dbReference type="InterPro" id="IPR036291">
    <property type="entry name" value="NAD(P)-bd_dom_sf"/>
</dbReference>
<organism evidence="2 3">
    <name type="scientific">Homoserinibacter gongjuensis</name>
    <dbReference type="NCBI Taxonomy" id="1162968"/>
    <lineage>
        <taxon>Bacteria</taxon>
        <taxon>Bacillati</taxon>
        <taxon>Actinomycetota</taxon>
        <taxon>Actinomycetes</taxon>
        <taxon>Micrococcales</taxon>
        <taxon>Microbacteriaceae</taxon>
        <taxon>Homoserinibacter</taxon>
    </lineage>
</organism>
<evidence type="ECO:0000313" key="3">
    <source>
        <dbReference type="Proteomes" id="UP001157069"/>
    </source>
</evidence>
<keyword evidence="3" id="KW-1185">Reference proteome</keyword>
<dbReference type="InterPro" id="IPR016040">
    <property type="entry name" value="NAD(P)-bd_dom"/>
</dbReference>
<proteinExistence type="predicted"/>
<sequence>MLILVTGGTGRLGRPTVEALCTRGHDVRVFSRRPGDGHAVGDLTTGAGLADALVGVDAVVHLATTRRKDIGQTRMLLDAMAGTGAHLVFISIVGVDQVPYAYYRDKLASEQAIESSGIPHTIIRVTQFHGFVAEFLDAQRRLPVTFVVPAWVQTVHMPEVAERLAELAEAAPSGRAADFGGPELLSLRQHAEQWQRAHGIRRPIWSVRLPGAFARAVREGKLASGLPGAGRVTFREYLALEHPERATNGA</sequence>
<gene>
    <name evidence="2" type="ORF">GCM10025869_35040</name>
</gene>
<dbReference type="Gene3D" id="3.40.50.720">
    <property type="entry name" value="NAD(P)-binding Rossmann-like Domain"/>
    <property type="match status" value="1"/>
</dbReference>